<sequence>MRKLSAAFAAHIAGEATTLCTAWRVTRTDGVVLGFTDHDRDLSFDGTVFAAASGFSASDGEAVADLSAAASEVAGAFSSAAITEADLSAGRFDGAKVEVFRVNWQAPEEHVLLKVQTIGEVSRQAGQFSAELRSFAAKLDRQQGRLFSRRCDARLGDGRCGVDMSVTGRRVVASIASVEAADRLVIAGVSGSDDGAFRHGRLSVTGGAAAGVVAEIEESLVTDAGLAVTLWLPLEVLPVAGDAVVLEIGCDRSFATCRDSFGNAANFRGFPHMPGADFAYSYVSGKTTHDGSVLFE</sequence>
<accession>A0ABU0I7S9</accession>
<comment type="caution">
    <text evidence="2">The sequence shown here is derived from an EMBL/GenBank/DDBJ whole genome shotgun (WGS) entry which is preliminary data.</text>
</comment>
<dbReference type="InterPro" id="IPR011928">
    <property type="entry name" value="Phage_phiJL001_Gp84"/>
</dbReference>
<organism evidence="2 3">
    <name type="scientific">Rhizobium paknamense</name>
    <dbReference type="NCBI Taxonomy" id="1206817"/>
    <lineage>
        <taxon>Bacteria</taxon>
        <taxon>Pseudomonadati</taxon>
        <taxon>Pseudomonadota</taxon>
        <taxon>Alphaproteobacteria</taxon>
        <taxon>Hyphomicrobiales</taxon>
        <taxon>Rhizobiaceae</taxon>
        <taxon>Rhizobium/Agrobacterium group</taxon>
        <taxon>Rhizobium</taxon>
    </lineage>
</organism>
<dbReference type="InterPro" id="IPR018964">
    <property type="entry name" value="Phage_phiJL001_Gp84_C"/>
</dbReference>
<dbReference type="Pfam" id="PF09356">
    <property type="entry name" value="Phage_BR0599"/>
    <property type="match status" value="1"/>
</dbReference>
<dbReference type="EMBL" id="JAUSWH010000001">
    <property type="protein sequence ID" value="MDQ0454277.1"/>
    <property type="molecule type" value="Genomic_DNA"/>
</dbReference>
<dbReference type="NCBIfam" id="TIGR02218">
    <property type="entry name" value="phg_TIGR02218"/>
    <property type="match status" value="1"/>
</dbReference>
<keyword evidence="3" id="KW-1185">Reference proteome</keyword>
<feature type="domain" description="Bacteriophage phiJL001 Gp84 C-terminal" evidence="1">
    <location>
        <begin position="195"/>
        <end position="277"/>
    </location>
</feature>
<dbReference type="Proteomes" id="UP001235269">
    <property type="component" value="Unassembled WGS sequence"/>
</dbReference>
<protein>
    <submittedName>
        <fullName evidence="2">Phage protein (TIGR02218 family)</fullName>
    </submittedName>
</protein>
<gene>
    <name evidence="2" type="ORF">QO005_000592</name>
</gene>
<reference evidence="2 3" key="1">
    <citation type="submission" date="2023-07" db="EMBL/GenBank/DDBJ databases">
        <title>Genomic Encyclopedia of Type Strains, Phase IV (KMG-IV): sequencing the most valuable type-strain genomes for metagenomic binning, comparative biology and taxonomic classification.</title>
        <authorList>
            <person name="Goeker M."/>
        </authorList>
    </citation>
    <scope>NUCLEOTIDE SEQUENCE [LARGE SCALE GENOMIC DNA]</scope>
    <source>
        <strain evidence="2 3">DSM 100301</strain>
    </source>
</reference>
<dbReference type="Pfam" id="PF09931">
    <property type="entry name" value="Phage_phiJL001_Gp84_N"/>
    <property type="match status" value="1"/>
</dbReference>
<evidence type="ECO:0000259" key="1">
    <source>
        <dbReference type="Pfam" id="PF09356"/>
    </source>
</evidence>
<name>A0ABU0I7S9_9HYPH</name>
<dbReference type="RefSeq" id="WP_307156457.1">
    <property type="nucleotide sequence ID" value="NZ_JAUSWH010000001.1"/>
</dbReference>
<evidence type="ECO:0000313" key="2">
    <source>
        <dbReference type="EMBL" id="MDQ0454277.1"/>
    </source>
</evidence>
<evidence type="ECO:0000313" key="3">
    <source>
        <dbReference type="Proteomes" id="UP001235269"/>
    </source>
</evidence>
<proteinExistence type="predicted"/>